<dbReference type="OrthoDB" id="325693at2759"/>
<sequence>MSTKKTRLEIIFAKYYFGFAILSALFFGSFNFILDSVVQQQMSLRVMYLMGTGCLVYFFVFHLYSAIDLKQTKGKFWLKSESAYYRDDGRIDFFLVKIILCRSVFSVMLFTLLYVIMYTSELSGISSSVIITLYAANILSTSVGFYFVYNEKLNYRHLIGMIFIIISIAFISQGKTNVIGGRKSDSNNTVGSNKSLSIFVPICLALLACLVITAQSLITRAIRFTKISSAQYTADSQFLSNSLLVCFGIYEQIYGKSYTSNEALIFISTSFLQIIGLLFLNGAIIFGKAGPSQALIQLQSPFQLALEIIIMSQIPNIYALSGMAICIVGALIIILGKK</sequence>
<feature type="transmembrane region" description="Helical" evidence="1">
    <location>
        <begin position="158"/>
        <end position="176"/>
    </location>
</feature>
<keyword evidence="3" id="KW-1185">Reference proteome</keyword>
<evidence type="ECO:0000313" key="3">
    <source>
        <dbReference type="Proteomes" id="UP000039865"/>
    </source>
</evidence>
<dbReference type="EMBL" id="CCKQ01004739">
    <property type="protein sequence ID" value="CDW75900.1"/>
    <property type="molecule type" value="Genomic_DNA"/>
</dbReference>
<keyword evidence="1" id="KW-0472">Membrane</keyword>
<dbReference type="InParanoid" id="A0A078A1D0"/>
<feature type="transmembrane region" description="Helical" evidence="1">
    <location>
        <begin position="196"/>
        <end position="218"/>
    </location>
</feature>
<dbReference type="AlphaFoldDB" id="A0A078A1D0"/>
<proteinExistence type="predicted"/>
<feature type="transmembrane region" description="Helical" evidence="1">
    <location>
        <begin position="263"/>
        <end position="286"/>
    </location>
</feature>
<feature type="transmembrane region" description="Helical" evidence="1">
    <location>
        <begin position="129"/>
        <end position="149"/>
    </location>
</feature>
<keyword evidence="1" id="KW-1133">Transmembrane helix</keyword>
<accession>A0A078A1D0</accession>
<reference evidence="2 3" key="1">
    <citation type="submission" date="2014-06" db="EMBL/GenBank/DDBJ databases">
        <authorList>
            <person name="Swart Estienne"/>
        </authorList>
    </citation>
    <scope>NUCLEOTIDE SEQUENCE [LARGE SCALE GENOMIC DNA]</scope>
    <source>
        <strain evidence="2 3">130c</strain>
    </source>
</reference>
<feature type="transmembrane region" description="Helical" evidence="1">
    <location>
        <begin position="12"/>
        <end position="34"/>
    </location>
</feature>
<protein>
    <recommendedName>
        <fullName evidence="4">EamA domain-containing protein</fullName>
    </recommendedName>
</protein>
<organism evidence="2 3">
    <name type="scientific">Stylonychia lemnae</name>
    <name type="common">Ciliate</name>
    <dbReference type="NCBI Taxonomy" id="5949"/>
    <lineage>
        <taxon>Eukaryota</taxon>
        <taxon>Sar</taxon>
        <taxon>Alveolata</taxon>
        <taxon>Ciliophora</taxon>
        <taxon>Intramacronucleata</taxon>
        <taxon>Spirotrichea</taxon>
        <taxon>Stichotrichia</taxon>
        <taxon>Sporadotrichida</taxon>
        <taxon>Oxytrichidae</taxon>
        <taxon>Stylonychinae</taxon>
        <taxon>Stylonychia</taxon>
    </lineage>
</organism>
<feature type="transmembrane region" description="Helical" evidence="1">
    <location>
        <begin position="46"/>
        <end position="67"/>
    </location>
</feature>
<feature type="transmembrane region" description="Helical" evidence="1">
    <location>
        <begin position="317"/>
        <end position="336"/>
    </location>
</feature>
<feature type="transmembrane region" description="Helical" evidence="1">
    <location>
        <begin position="94"/>
        <end position="117"/>
    </location>
</feature>
<gene>
    <name evidence="2" type="primary">Contig14660.g15618</name>
    <name evidence="2" type="ORF">STYLEM_4896</name>
</gene>
<evidence type="ECO:0008006" key="4">
    <source>
        <dbReference type="Google" id="ProtNLM"/>
    </source>
</evidence>
<evidence type="ECO:0000313" key="2">
    <source>
        <dbReference type="EMBL" id="CDW75900.1"/>
    </source>
</evidence>
<keyword evidence="1" id="KW-0812">Transmembrane</keyword>
<evidence type="ECO:0000256" key="1">
    <source>
        <dbReference type="SAM" id="Phobius"/>
    </source>
</evidence>
<name>A0A078A1D0_STYLE</name>
<dbReference type="Proteomes" id="UP000039865">
    <property type="component" value="Unassembled WGS sequence"/>
</dbReference>
<dbReference type="Gene3D" id="1.10.3730.20">
    <property type="match status" value="1"/>
</dbReference>